<evidence type="ECO:0000256" key="8">
    <source>
        <dbReference type="SAM" id="MobiDB-lite"/>
    </source>
</evidence>
<dbReference type="PANTHER" id="PTHR16515:SF57">
    <property type="entry name" value="ZINC FINGER PROTEIN 154-LIKE"/>
    <property type="match status" value="1"/>
</dbReference>
<feature type="compositionally biased region" description="Basic and acidic residues" evidence="8">
    <location>
        <begin position="387"/>
        <end position="411"/>
    </location>
</feature>
<evidence type="ECO:0000256" key="2">
    <source>
        <dbReference type="ARBA" id="ARBA00022723"/>
    </source>
</evidence>
<evidence type="ECO:0000256" key="1">
    <source>
        <dbReference type="ARBA" id="ARBA00004123"/>
    </source>
</evidence>
<protein>
    <submittedName>
        <fullName evidence="10">Histone-lysine N-methyltransferase MECOM</fullName>
    </submittedName>
</protein>
<feature type="domain" description="C2H2-type" evidence="9">
    <location>
        <begin position="48"/>
        <end position="75"/>
    </location>
</feature>
<dbReference type="Pfam" id="PF13912">
    <property type="entry name" value="zf-C2H2_6"/>
    <property type="match status" value="1"/>
</dbReference>
<proteinExistence type="predicted"/>
<feature type="compositionally biased region" description="Acidic residues" evidence="8">
    <location>
        <begin position="1089"/>
        <end position="1100"/>
    </location>
</feature>
<feature type="domain" description="C2H2-type" evidence="9">
    <location>
        <begin position="926"/>
        <end position="953"/>
    </location>
</feature>
<comment type="subcellular location">
    <subcellularLocation>
        <location evidence="1">Nucleus</location>
    </subcellularLocation>
</comment>
<accession>A0ABQ8M3L5</accession>
<dbReference type="EMBL" id="JACTAM010000015">
    <property type="protein sequence ID" value="KAI2656398.1"/>
    <property type="molecule type" value="Genomic_DNA"/>
</dbReference>
<feature type="domain" description="C2H2-type" evidence="9">
    <location>
        <begin position="112"/>
        <end position="139"/>
    </location>
</feature>
<evidence type="ECO:0000256" key="3">
    <source>
        <dbReference type="ARBA" id="ARBA00022737"/>
    </source>
</evidence>
<feature type="domain" description="C2H2-type" evidence="9">
    <location>
        <begin position="140"/>
        <end position="167"/>
    </location>
</feature>
<evidence type="ECO:0000256" key="5">
    <source>
        <dbReference type="ARBA" id="ARBA00022833"/>
    </source>
</evidence>
<feature type="region of interest" description="Disordered" evidence="8">
    <location>
        <begin position="570"/>
        <end position="681"/>
    </location>
</feature>
<feature type="region of interest" description="Disordered" evidence="8">
    <location>
        <begin position="358"/>
        <end position="510"/>
    </location>
</feature>
<evidence type="ECO:0000256" key="7">
    <source>
        <dbReference type="PROSITE-ProRule" id="PRU00042"/>
    </source>
</evidence>
<dbReference type="InterPro" id="IPR036236">
    <property type="entry name" value="Znf_C2H2_sf"/>
</dbReference>
<feature type="compositionally biased region" description="Low complexity" evidence="8">
    <location>
        <begin position="434"/>
        <end position="448"/>
    </location>
</feature>
<feature type="domain" description="C2H2-type" evidence="9">
    <location>
        <begin position="225"/>
        <end position="252"/>
    </location>
</feature>
<feature type="region of interest" description="Disordered" evidence="8">
    <location>
        <begin position="1036"/>
        <end position="1122"/>
    </location>
</feature>
<feature type="compositionally biased region" description="Acidic residues" evidence="8">
    <location>
        <begin position="1050"/>
        <end position="1066"/>
    </location>
</feature>
<feature type="domain" description="C2H2-type" evidence="9">
    <location>
        <begin position="254"/>
        <end position="281"/>
    </location>
</feature>
<reference evidence="10 11" key="1">
    <citation type="submission" date="2022-01" db="EMBL/GenBank/DDBJ databases">
        <title>A high-quality chromosome-level genome assembly of rohu carp, Labeo rohita.</title>
        <authorList>
            <person name="Arick M.A. II"/>
            <person name="Hsu C.-Y."/>
            <person name="Magbanua Z."/>
            <person name="Pechanova O."/>
            <person name="Grover C."/>
            <person name="Miller E."/>
            <person name="Thrash A."/>
            <person name="Ezzel L."/>
            <person name="Alam S."/>
            <person name="Benzie J."/>
            <person name="Hamilton M."/>
            <person name="Karsi A."/>
            <person name="Lawrence M.L."/>
            <person name="Peterson D.G."/>
        </authorList>
    </citation>
    <scope>NUCLEOTIDE SEQUENCE [LARGE SCALE GENOMIC DNA]</scope>
    <source>
        <strain evidence="11">BAU-BD-2019</strain>
        <tissue evidence="10">Blood</tissue>
    </source>
</reference>
<keyword evidence="11" id="KW-1185">Reference proteome</keyword>
<dbReference type="SUPFAM" id="SSF57667">
    <property type="entry name" value="beta-beta-alpha zinc fingers"/>
    <property type="match status" value="5"/>
</dbReference>
<dbReference type="SMART" id="SM00355">
    <property type="entry name" value="ZnF_C2H2"/>
    <property type="match status" value="10"/>
</dbReference>
<feature type="compositionally biased region" description="Low complexity" evidence="8">
    <location>
        <begin position="484"/>
        <end position="494"/>
    </location>
</feature>
<keyword evidence="6" id="KW-0539">Nucleus</keyword>
<dbReference type="InterPro" id="IPR050331">
    <property type="entry name" value="Zinc_finger"/>
</dbReference>
<feature type="domain" description="C2H2-type" evidence="9">
    <location>
        <begin position="197"/>
        <end position="224"/>
    </location>
</feature>
<dbReference type="Gene3D" id="3.30.160.60">
    <property type="entry name" value="Classic Zinc Finger"/>
    <property type="match status" value="8"/>
</dbReference>
<feature type="domain" description="C2H2-type" evidence="9">
    <location>
        <begin position="168"/>
        <end position="196"/>
    </location>
</feature>
<feature type="compositionally biased region" description="Basic and acidic residues" evidence="8">
    <location>
        <begin position="1067"/>
        <end position="1076"/>
    </location>
</feature>
<feature type="domain" description="C2H2-type" evidence="9">
    <location>
        <begin position="869"/>
        <end position="896"/>
    </location>
</feature>
<dbReference type="PROSITE" id="PS00028">
    <property type="entry name" value="ZINC_FINGER_C2H2_1"/>
    <property type="match status" value="8"/>
</dbReference>
<keyword evidence="4 7" id="KW-0863">Zinc-finger</keyword>
<gene>
    <name evidence="10" type="ORF">H4Q32_013320</name>
</gene>
<dbReference type="PROSITE" id="PS50157">
    <property type="entry name" value="ZINC_FINGER_C2H2_2"/>
    <property type="match status" value="10"/>
</dbReference>
<organism evidence="10 11">
    <name type="scientific">Labeo rohita</name>
    <name type="common">Indian major carp</name>
    <name type="synonym">Cyprinus rohita</name>
    <dbReference type="NCBI Taxonomy" id="84645"/>
    <lineage>
        <taxon>Eukaryota</taxon>
        <taxon>Metazoa</taxon>
        <taxon>Chordata</taxon>
        <taxon>Craniata</taxon>
        <taxon>Vertebrata</taxon>
        <taxon>Euteleostomi</taxon>
        <taxon>Actinopterygii</taxon>
        <taxon>Neopterygii</taxon>
        <taxon>Teleostei</taxon>
        <taxon>Ostariophysi</taxon>
        <taxon>Cypriniformes</taxon>
        <taxon>Cyprinidae</taxon>
        <taxon>Labeoninae</taxon>
        <taxon>Labeonini</taxon>
        <taxon>Labeo</taxon>
    </lineage>
</organism>
<keyword evidence="3" id="KW-0677">Repeat</keyword>
<evidence type="ECO:0000256" key="6">
    <source>
        <dbReference type="ARBA" id="ARBA00023242"/>
    </source>
</evidence>
<name>A0ABQ8M3L5_LABRO</name>
<evidence type="ECO:0000259" key="9">
    <source>
        <dbReference type="PROSITE" id="PS50157"/>
    </source>
</evidence>
<feature type="compositionally biased region" description="Basic and acidic residues" evidence="8">
    <location>
        <begin position="648"/>
        <end position="670"/>
    </location>
</feature>
<dbReference type="PANTHER" id="PTHR16515">
    <property type="entry name" value="PR DOMAIN ZINC FINGER PROTEIN"/>
    <property type="match status" value="1"/>
</dbReference>
<keyword evidence="2" id="KW-0479">Metal-binding</keyword>
<dbReference type="InterPro" id="IPR013087">
    <property type="entry name" value="Znf_C2H2_type"/>
</dbReference>
<keyword evidence="5" id="KW-0862">Zinc</keyword>
<evidence type="ECO:0000313" key="10">
    <source>
        <dbReference type="EMBL" id="KAI2656398.1"/>
    </source>
</evidence>
<sequence length="1208" mass="133288">MLNVCLSLQIFYRVVREVQPGEELLLFMKAEEFSCETMAPDIHEERQYRCEDCDLNFESGSELLDHQKHACGTPPSSGFKLSKQGLPSTADDPDLDPLHLHTHPLNLPRSPQECKECEQVFPDAQSLDTHSLSHSDEREYKCDQCPKAFNWKSNLIRHQMSHDSGKHYECENCSKVFTDPSNLQRHIRSQHVGARAHACPDCGKTFATSSGLKQHKHIHSSVKPFICEVCHKSYTQFSNLCRHKRMHADCRTQIKCKDCGQMFSTTSSLNKHRRFCEGKNHFAAAAGGLFAQGMALPGTPGLDKSALAGMSHGSPGLADYFGTNRHHGGLTFPAAPPAFPFSFPGLFPSGLYHRPPLIPSTSPINGPPSGELRKSPLLSSPISGSHELLKSLRKDSFNGESESIERQREGSASKPRHGGKMSDQSESSDLDDVSTPSGSELESTSGSELDSEAESDRERVRVNGKGPKRKSGGFNEAQSPTLVSSGSSSNTNNGKDFPVPGLVPPSLDEQTAVSGAVNDSIKAIASIAEKYFGSTGLAGLQDKKVGALPYPSMFPLSFFPAFSPSVYPFPEREQLRPPGQKGEPESPPVEGKKIQGRNVESPFDLTTKRKEERLAATCASLKPEASQSANQDQPLDLSLGGRSRGKSVKGEELKKNPIFGEERVEPEPPKADPSLQHARPTPFFMDPIYRVEKRKMNDPFEVLKDKYMRPAPGFLFHPQTTALIWGGDTPVRHRITGGVTVSLGPSLSVCVCDSTTGFSKPKTSGTLIRSTIEKALANEGPLRHTLLRMGNSTAALPQRRDLWRAGERVGVSLIKQMSAIENMAEKLESFGSLKPDGGDIMRSVPSMFDFRAPPTTLPETLLRKGKERYTCRYCGKIFPRSANLTRHLRTHTGEQPYRCKYCDRSFSISSNLQRHIRNIHNKEKPFKCHLCDRCFGQQTNLDRHLKKHENGTAMSSPRSELDSGSAILEDKEDSYFNEIRNFISNTARNATSPSHSEEGRSVFIITPSLPLSFPRSLSCGISGVWSDEGRLNGSHFDGDKALAGQGSRDLDEEEGEELGAEEEEVEHSDSARKPSEDGVPSSLDHDINDDIDFEGPDDLEMNSKSSPRRFNEDEDDEDHSSFSTLDHIRHFSMEDGDLSDSDVTSFGPAHLQEGIKQPLYRKSKSQAYAMMLSLADKDPLHSSTHNAPMWHSLARAAEPSAIQSLSHV</sequence>
<dbReference type="Pfam" id="PF00096">
    <property type="entry name" value="zf-C2H2"/>
    <property type="match status" value="8"/>
</dbReference>
<dbReference type="Proteomes" id="UP000830375">
    <property type="component" value="Unassembled WGS sequence"/>
</dbReference>
<evidence type="ECO:0000313" key="11">
    <source>
        <dbReference type="Proteomes" id="UP000830375"/>
    </source>
</evidence>
<evidence type="ECO:0000256" key="4">
    <source>
        <dbReference type="ARBA" id="ARBA00022771"/>
    </source>
</evidence>
<comment type="caution">
    <text evidence="10">The sequence shown here is derived from an EMBL/GenBank/DDBJ whole genome shotgun (WGS) entry which is preliminary data.</text>
</comment>
<feature type="domain" description="C2H2-type" evidence="9">
    <location>
        <begin position="897"/>
        <end position="925"/>
    </location>
</feature>